<evidence type="ECO:0000259" key="2">
    <source>
        <dbReference type="Pfam" id="PF18625"/>
    </source>
</evidence>
<feature type="region of interest" description="Disordered" evidence="1">
    <location>
        <begin position="466"/>
        <end position="504"/>
    </location>
</feature>
<reference evidence="4 5" key="1">
    <citation type="submission" date="2017-01" db="EMBL/GenBank/DDBJ databases">
        <authorList>
            <consortium name="Urmite Genomes"/>
        </authorList>
    </citation>
    <scope>NUCLEOTIDE SEQUENCE [LARGE SCALE GENOMIC DNA]</scope>
    <source>
        <strain evidence="4 5">AB215</strain>
    </source>
</reference>
<sequence>MTQPQTLNVEYDELLARAAELEKPLANIPTLNPPAPCALSYSRDAARQIALSADMMRLYLRGCEREWKSLAKSLRDAAKAYEEVDDAAADTIDSEGSMLDVTPAEVGAHNEGGAFVAPDPLPMSAAFDYPYYEVRQAVIDIENGDQGAAFTAFADAWDDFQRSLQDQTYRFRPFNAWEGDARSAVEGNFEQQRQWIFSMVGLCTTLSKQARGVVDAQKQLRAKVGSYEHDPEGGNTIPAEHPGPIDISNVDYWYKWYTENDPTQVHWAIRWYQVLQDKSEEALTIYVSNASLPLPPVNPSMFPTVSAIPDFKLGSDGPGDIESGELPPGDSFSGMPQMPSLPMGGMPSTPDGSMPAAAAPQVPPPGKDLPKGPGIKPASLGGGGGVPSVPSAPLQSWGDNNAATAGAAAGPGRSVPVPDAYAALNGKGAGGGMGGGMPMGGAGGQGQGQGKGKAMQEQKAIYTEKRQWTEGVIGRRPQKGAAEHDKATRPKYPVATAPGGDDVR</sequence>
<evidence type="ECO:0000256" key="1">
    <source>
        <dbReference type="SAM" id="MobiDB-lite"/>
    </source>
</evidence>
<organism evidence="4 5">
    <name type="scientific">Mycobacterium numidiamassiliense</name>
    <dbReference type="NCBI Taxonomy" id="1841861"/>
    <lineage>
        <taxon>Bacteria</taxon>
        <taxon>Bacillati</taxon>
        <taxon>Actinomycetota</taxon>
        <taxon>Actinomycetes</taxon>
        <taxon>Mycobacteriales</taxon>
        <taxon>Mycobacteriaceae</taxon>
        <taxon>Mycobacterium</taxon>
    </lineage>
</organism>
<dbReference type="Pfam" id="PF18625">
    <property type="entry name" value="EspB_PE"/>
    <property type="match status" value="1"/>
</dbReference>
<gene>
    <name evidence="4" type="ORF">MNAB215_1894</name>
</gene>
<evidence type="ECO:0000313" key="5">
    <source>
        <dbReference type="Proteomes" id="UP000240424"/>
    </source>
</evidence>
<dbReference type="STRING" id="1841861.GCA_900157365_00211"/>
<dbReference type="OrthoDB" id="4753912at2"/>
<feature type="compositionally biased region" description="Low complexity" evidence="1">
    <location>
        <begin position="402"/>
        <end position="412"/>
    </location>
</feature>
<evidence type="ECO:0000259" key="3">
    <source>
        <dbReference type="Pfam" id="PF21856"/>
    </source>
</evidence>
<dbReference type="AlphaFoldDB" id="A0A2U3P7Q8"/>
<name>A0A2U3P7Q8_9MYCO</name>
<dbReference type="RefSeq" id="WP_131829096.1">
    <property type="nucleotide sequence ID" value="NZ_FUEZ01000004.1"/>
</dbReference>
<keyword evidence="5" id="KW-1185">Reference proteome</keyword>
<feature type="domain" description="ESX-1 secretion-associated protein EspB PPE" evidence="3">
    <location>
        <begin position="131"/>
        <end position="303"/>
    </location>
</feature>
<dbReference type="InterPro" id="IPR041275">
    <property type="entry name" value="EspB_PE"/>
</dbReference>
<feature type="domain" description="ESX-1 secretion-associated protein EspB PE" evidence="2">
    <location>
        <begin position="12"/>
        <end position="87"/>
    </location>
</feature>
<proteinExistence type="predicted"/>
<evidence type="ECO:0000313" key="4">
    <source>
        <dbReference type="EMBL" id="SPM39705.1"/>
    </source>
</evidence>
<protein>
    <submittedName>
        <fullName evidence="4">Putative alanine and glycine rich protein</fullName>
    </submittedName>
</protein>
<accession>A0A2U3P7Q8</accession>
<feature type="region of interest" description="Disordered" evidence="1">
    <location>
        <begin position="309"/>
        <end position="414"/>
    </location>
</feature>
<dbReference type="InterPro" id="IPR054056">
    <property type="entry name" value="EspB_PPE"/>
</dbReference>
<dbReference type="EMBL" id="FUEZ01000004">
    <property type="protein sequence ID" value="SPM39705.1"/>
    <property type="molecule type" value="Genomic_DNA"/>
</dbReference>
<dbReference type="Pfam" id="PF21856">
    <property type="entry name" value="EspB_PPE"/>
    <property type="match status" value="1"/>
</dbReference>
<dbReference type="Proteomes" id="UP000240424">
    <property type="component" value="Unassembled WGS sequence"/>
</dbReference>